<dbReference type="FunFam" id="1.10.10.60:FF:000009">
    <property type="entry name" value="transcription factor MYB1R1"/>
    <property type="match status" value="1"/>
</dbReference>
<dbReference type="PANTHER" id="PTHR44042:SF41">
    <property type="entry name" value="DUPLICATED HOMEODOMAIN-LIKE SUPERFAMILY PROTEIN-RELATED"/>
    <property type="match status" value="1"/>
</dbReference>
<dbReference type="GO" id="GO:0009744">
    <property type="term" value="P:response to sucrose"/>
    <property type="evidence" value="ECO:0007669"/>
    <property type="project" value="UniProtKB-ARBA"/>
</dbReference>
<dbReference type="PROSITE" id="PS50090">
    <property type="entry name" value="MYB_LIKE"/>
    <property type="match status" value="1"/>
</dbReference>
<reference evidence="10 11" key="1">
    <citation type="submission" date="2022-12" db="EMBL/GenBank/DDBJ databases">
        <title>Chromosome-scale assembly of the Ensete ventricosum genome.</title>
        <authorList>
            <person name="Dussert Y."/>
            <person name="Stocks J."/>
            <person name="Wendawek A."/>
            <person name="Woldeyes F."/>
            <person name="Nichols R.A."/>
            <person name="Borrell J.S."/>
        </authorList>
    </citation>
    <scope>NUCLEOTIDE SEQUENCE [LARGE SCALE GENOMIC DNA]</scope>
    <source>
        <strain evidence="11">cv. Maze</strain>
        <tissue evidence="10">Seeds</tissue>
    </source>
</reference>
<dbReference type="InterPro" id="IPR006447">
    <property type="entry name" value="Myb_dom_plants"/>
</dbReference>
<dbReference type="InterPro" id="IPR017930">
    <property type="entry name" value="Myb_dom"/>
</dbReference>
<feature type="domain" description="SANT" evidence="8">
    <location>
        <begin position="151"/>
        <end position="200"/>
    </location>
</feature>
<dbReference type="PROSITE" id="PS51293">
    <property type="entry name" value="SANT"/>
    <property type="match status" value="1"/>
</dbReference>
<keyword evidence="3" id="KW-0238">DNA-binding</keyword>
<dbReference type="InterPro" id="IPR009057">
    <property type="entry name" value="Homeodomain-like_sf"/>
</dbReference>
<dbReference type="Gene3D" id="1.10.10.60">
    <property type="entry name" value="Homeodomain-like"/>
    <property type="match status" value="2"/>
</dbReference>
<evidence type="ECO:0000259" key="9">
    <source>
        <dbReference type="PROSITE" id="PS51294"/>
    </source>
</evidence>
<feature type="region of interest" description="Disordered" evidence="6">
    <location>
        <begin position="259"/>
        <end position="306"/>
    </location>
</feature>
<dbReference type="InterPro" id="IPR001005">
    <property type="entry name" value="SANT/Myb"/>
</dbReference>
<evidence type="ECO:0000259" key="7">
    <source>
        <dbReference type="PROSITE" id="PS50090"/>
    </source>
</evidence>
<keyword evidence="11" id="KW-1185">Reference proteome</keyword>
<dbReference type="CDD" id="cd00167">
    <property type="entry name" value="SANT"/>
    <property type="match status" value="1"/>
</dbReference>
<name>A0AAV8R739_ENSVE</name>
<feature type="domain" description="HTH myb-type" evidence="9">
    <location>
        <begin position="146"/>
        <end position="200"/>
    </location>
</feature>
<keyword evidence="4" id="KW-0804">Transcription</keyword>
<proteinExistence type="predicted"/>
<dbReference type="PANTHER" id="PTHR44042">
    <property type="entry name" value="DUPLICATED HOMEODOMAIN-LIKE SUPERFAMILY PROTEIN-RELATED"/>
    <property type="match status" value="1"/>
</dbReference>
<organism evidence="10 11">
    <name type="scientific">Ensete ventricosum</name>
    <name type="common">Abyssinian banana</name>
    <name type="synonym">Musa ensete</name>
    <dbReference type="NCBI Taxonomy" id="4639"/>
    <lineage>
        <taxon>Eukaryota</taxon>
        <taxon>Viridiplantae</taxon>
        <taxon>Streptophyta</taxon>
        <taxon>Embryophyta</taxon>
        <taxon>Tracheophyta</taxon>
        <taxon>Spermatophyta</taxon>
        <taxon>Magnoliopsida</taxon>
        <taxon>Liliopsida</taxon>
        <taxon>Zingiberales</taxon>
        <taxon>Musaceae</taxon>
        <taxon>Ensete</taxon>
    </lineage>
</organism>
<dbReference type="PROSITE" id="PS51294">
    <property type="entry name" value="HTH_MYB"/>
    <property type="match status" value="1"/>
</dbReference>
<dbReference type="GO" id="GO:0009739">
    <property type="term" value="P:response to gibberellin"/>
    <property type="evidence" value="ECO:0007669"/>
    <property type="project" value="UniProtKB-ARBA"/>
</dbReference>
<dbReference type="EMBL" id="JAQQAF010000004">
    <property type="protein sequence ID" value="KAJ8490516.1"/>
    <property type="molecule type" value="Genomic_DNA"/>
</dbReference>
<dbReference type="InterPro" id="IPR017884">
    <property type="entry name" value="SANT_dom"/>
</dbReference>
<evidence type="ECO:0000259" key="8">
    <source>
        <dbReference type="PROSITE" id="PS51293"/>
    </source>
</evidence>
<feature type="compositionally biased region" description="Polar residues" evidence="6">
    <location>
        <begin position="280"/>
        <end position="306"/>
    </location>
</feature>
<keyword evidence="2" id="KW-0805">Transcription regulation</keyword>
<evidence type="ECO:0000313" key="10">
    <source>
        <dbReference type="EMBL" id="KAJ8490516.1"/>
    </source>
</evidence>
<dbReference type="Pfam" id="PF00249">
    <property type="entry name" value="Myb_DNA-binding"/>
    <property type="match status" value="1"/>
</dbReference>
<keyword evidence="5" id="KW-0539">Nucleus</keyword>
<dbReference type="AlphaFoldDB" id="A0AAV8R739"/>
<dbReference type="Proteomes" id="UP001222027">
    <property type="component" value="Unassembled WGS sequence"/>
</dbReference>
<dbReference type="NCBIfam" id="TIGR01557">
    <property type="entry name" value="myb_SHAQKYF"/>
    <property type="match status" value="1"/>
</dbReference>
<evidence type="ECO:0000256" key="2">
    <source>
        <dbReference type="ARBA" id="ARBA00023015"/>
    </source>
</evidence>
<dbReference type="SUPFAM" id="SSF46689">
    <property type="entry name" value="Homeodomain-like"/>
    <property type="match status" value="2"/>
</dbReference>
<comment type="subcellular location">
    <subcellularLocation>
        <location evidence="1">Nucleus</location>
    </subcellularLocation>
</comment>
<dbReference type="GO" id="GO:0003677">
    <property type="term" value="F:DNA binding"/>
    <property type="evidence" value="ECO:0007669"/>
    <property type="project" value="UniProtKB-KW"/>
</dbReference>
<accession>A0AAV8R739</accession>
<evidence type="ECO:0000256" key="3">
    <source>
        <dbReference type="ARBA" id="ARBA00023125"/>
    </source>
</evidence>
<dbReference type="GO" id="GO:0005634">
    <property type="term" value="C:nucleus"/>
    <property type="evidence" value="ECO:0007669"/>
    <property type="project" value="UniProtKB-SubCell"/>
</dbReference>
<dbReference type="SMART" id="SM00717">
    <property type="entry name" value="SANT"/>
    <property type="match status" value="2"/>
</dbReference>
<sequence length="306" mass="34184">MAFSRNGDWTFLENKTFEKALAELNLDGSDWLERLTEMLPSKTIDQVRDHYIDLVVDIDFIESGCYMEHQYTHSENKMDGDLGFPLPAVHGSGMPSSEAVDQTTGVQFSGNVENMMALHTDSEKQHSPRVVPGGTRRLLRVAEPASRKGVNWTEEEHRLFLMGLNVYGKGDWKNIAKYFVTTRTPTQVASHAQKYFNRMEHERKAGKRRPSIHDIRNLTAPLGTEAQIRSVYDLVDRKQPFVVGHGCQPRPAASPQLLSSISAAAEEREAGAASASSPETGQPSLIPEQSNTTVTTDPTSWWKKSN</sequence>
<evidence type="ECO:0000256" key="4">
    <source>
        <dbReference type="ARBA" id="ARBA00023163"/>
    </source>
</evidence>
<protein>
    <recommendedName>
        <fullName evidence="12">HTH myb-type domain-containing protein</fullName>
    </recommendedName>
</protein>
<evidence type="ECO:0000256" key="5">
    <source>
        <dbReference type="ARBA" id="ARBA00023242"/>
    </source>
</evidence>
<evidence type="ECO:0008006" key="12">
    <source>
        <dbReference type="Google" id="ProtNLM"/>
    </source>
</evidence>
<evidence type="ECO:0000256" key="1">
    <source>
        <dbReference type="ARBA" id="ARBA00004123"/>
    </source>
</evidence>
<feature type="domain" description="Myb-like" evidence="7">
    <location>
        <begin position="144"/>
        <end position="196"/>
    </location>
</feature>
<evidence type="ECO:0000256" key="6">
    <source>
        <dbReference type="SAM" id="MobiDB-lite"/>
    </source>
</evidence>
<gene>
    <name evidence="10" type="ORF">OPV22_012237</name>
</gene>
<evidence type="ECO:0000313" key="11">
    <source>
        <dbReference type="Proteomes" id="UP001222027"/>
    </source>
</evidence>
<comment type="caution">
    <text evidence="10">The sequence shown here is derived from an EMBL/GenBank/DDBJ whole genome shotgun (WGS) entry which is preliminary data.</text>
</comment>